<organism evidence="3 4">
    <name type="scientific">Sphingomonas gellani</name>
    <dbReference type="NCBI Taxonomy" id="1166340"/>
    <lineage>
        <taxon>Bacteria</taxon>
        <taxon>Pseudomonadati</taxon>
        <taxon>Pseudomonadota</taxon>
        <taxon>Alphaproteobacteria</taxon>
        <taxon>Sphingomonadales</taxon>
        <taxon>Sphingomonadaceae</taxon>
        <taxon>Sphingomonas</taxon>
    </lineage>
</organism>
<dbReference type="Gene3D" id="3.90.1140.10">
    <property type="entry name" value="Cyclic phosphodiesterase"/>
    <property type="match status" value="1"/>
</dbReference>
<dbReference type="OrthoDB" id="9793819at2"/>
<dbReference type="GO" id="GO:0016874">
    <property type="term" value="F:ligase activity"/>
    <property type="evidence" value="ECO:0007669"/>
    <property type="project" value="UniProtKB-KW"/>
</dbReference>
<name>A0A1H8EHA2_9SPHN</name>
<feature type="active site" description="Proton acceptor" evidence="2">
    <location>
        <position position="121"/>
    </location>
</feature>
<dbReference type="SUPFAM" id="SSF55144">
    <property type="entry name" value="LigT-like"/>
    <property type="match status" value="1"/>
</dbReference>
<evidence type="ECO:0000256" key="1">
    <source>
        <dbReference type="ARBA" id="ARBA00022801"/>
    </source>
</evidence>
<feature type="active site" description="Proton donor" evidence="2">
    <location>
        <position position="37"/>
    </location>
</feature>
<reference evidence="4" key="1">
    <citation type="submission" date="2016-10" db="EMBL/GenBank/DDBJ databases">
        <authorList>
            <person name="Varghese N."/>
            <person name="Submissions S."/>
        </authorList>
    </citation>
    <scope>NUCLEOTIDE SEQUENCE [LARGE SCALE GENOMIC DNA]</scope>
    <source>
        <strain evidence="4">S6-262</strain>
    </source>
</reference>
<dbReference type="STRING" id="1166340.SAMN05192583_2169"/>
<keyword evidence="3" id="KW-0436">Ligase</keyword>
<proteinExistence type="inferred from homology"/>
<dbReference type="InterPro" id="IPR004175">
    <property type="entry name" value="RNA_CPDase"/>
</dbReference>
<dbReference type="EC" id="3.1.4.58" evidence="2"/>
<dbReference type="EMBL" id="FOCF01000005">
    <property type="protein sequence ID" value="SEN18504.1"/>
    <property type="molecule type" value="Genomic_DNA"/>
</dbReference>
<dbReference type="GO" id="GO:0004113">
    <property type="term" value="F:2',3'-cyclic-nucleotide 3'-phosphodiesterase activity"/>
    <property type="evidence" value="ECO:0007669"/>
    <property type="project" value="InterPro"/>
</dbReference>
<evidence type="ECO:0000313" key="4">
    <source>
        <dbReference type="Proteomes" id="UP000199206"/>
    </source>
</evidence>
<sequence>MPRLFVALRPPPAIREDLLSLQGGVPGARWQDEEQLHLTVRFIGDVEGPVADDVAAALGSVHASAPTARLFGVGAFRHRDRTEAIWAGVQPADPLRALHAKVDQACARAGLERERRSYLPHITLARFSRSAGGDPAIERWLAERAGLSGPSFPMMHLILYQSVLGRDGARYEAIARWPLTD</sequence>
<dbReference type="AlphaFoldDB" id="A0A1H8EHA2"/>
<accession>A0A1H8EHA2</accession>
<dbReference type="NCBIfam" id="TIGR02258">
    <property type="entry name" value="2_5_ligase"/>
    <property type="match status" value="1"/>
</dbReference>
<keyword evidence="1 2" id="KW-0378">Hydrolase</keyword>
<evidence type="ECO:0000313" key="3">
    <source>
        <dbReference type="EMBL" id="SEN18504.1"/>
    </source>
</evidence>
<dbReference type="RefSeq" id="WP_093665732.1">
    <property type="nucleotide sequence ID" value="NZ_FOCF01000005.1"/>
</dbReference>
<keyword evidence="4" id="KW-1185">Reference proteome</keyword>
<feature type="short sequence motif" description="HXTX 2" evidence="2">
    <location>
        <begin position="121"/>
        <end position="124"/>
    </location>
</feature>
<dbReference type="PANTHER" id="PTHR35561:SF1">
    <property type="entry name" value="RNA 2',3'-CYCLIC PHOSPHODIESTERASE"/>
    <property type="match status" value="1"/>
</dbReference>
<feature type="short sequence motif" description="HXTX 1" evidence="2">
    <location>
        <begin position="37"/>
        <end position="40"/>
    </location>
</feature>
<dbReference type="PANTHER" id="PTHR35561">
    <property type="entry name" value="RNA 2',3'-CYCLIC PHOSPHODIESTERASE"/>
    <property type="match status" value="1"/>
</dbReference>
<dbReference type="GO" id="GO:0008664">
    <property type="term" value="F:RNA 2',3'-cyclic 3'-phosphodiesterase activity"/>
    <property type="evidence" value="ECO:0007669"/>
    <property type="project" value="UniProtKB-EC"/>
</dbReference>
<dbReference type="HAMAP" id="MF_01940">
    <property type="entry name" value="RNA_CPDase"/>
    <property type="match status" value="1"/>
</dbReference>
<dbReference type="Proteomes" id="UP000199206">
    <property type="component" value="Unassembled WGS sequence"/>
</dbReference>
<comment type="catalytic activity">
    <reaction evidence="2">
        <text>a 3'-end 2',3'-cyclophospho-ribonucleotide-RNA + H2O = a 3'-end 2'-phospho-ribonucleotide-RNA + H(+)</text>
        <dbReference type="Rhea" id="RHEA:11828"/>
        <dbReference type="Rhea" id="RHEA-COMP:10464"/>
        <dbReference type="Rhea" id="RHEA-COMP:17353"/>
        <dbReference type="ChEBI" id="CHEBI:15377"/>
        <dbReference type="ChEBI" id="CHEBI:15378"/>
        <dbReference type="ChEBI" id="CHEBI:83064"/>
        <dbReference type="ChEBI" id="CHEBI:173113"/>
        <dbReference type="EC" id="3.1.4.58"/>
    </reaction>
</comment>
<comment type="function">
    <text evidence="2">Hydrolyzes RNA 2',3'-cyclic phosphodiester to an RNA 2'-phosphomonoester.</text>
</comment>
<gene>
    <name evidence="3" type="ORF">SAMN05192583_2169</name>
</gene>
<dbReference type="Pfam" id="PF13563">
    <property type="entry name" value="2_5_RNA_ligase2"/>
    <property type="match status" value="1"/>
</dbReference>
<dbReference type="InterPro" id="IPR009097">
    <property type="entry name" value="Cyclic_Pdiesterase"/>
</dbReference>
<evidence type="ECO:0000256" key="2">
    <source>
        <dbReference type="HAMAP-Rule" id="MF_01940"/>
    </source>
</evidence>
<protein>
    <recommendedName>
        <fullName evidence="2">RNA 2',3'-cyclic phosphodiesterase</fullName>
        <shortName evidence="2">RNA 2',3'-CPDase</shortName>
        <ecNumber evidence="2">3.1.4.58</ecNumber>
    </recommendedName>
</protein>
<comment type="similarity">
    <text evidence="2">Belongs to the 2H phosphoesterase superfamily. ThpR family.</text>
</comment>